<protein>
    <submittedName>
        <fullName evidence="1">Uncharacterized protein</fullName>
    </submittedName>
</protein>
<evidence type="ECO:0000313" key="1">
    <source>
        <dbReference type="EMBL" id="CAK5276411.1"/>
    </source>
</evidence>
<dbReference type="InterPro" id="IPR012337">
    <property type="entry name" value="RNaseH-like_sf"/>
</dbReference>
<organism evidence="1 2">
    <name type="scientific">Mycena citricolor</name>
    <dbReference type="NCBI Taxonomy" id="2018698"/>
    <lineage>
        <taxon>Eukaryota</taxon>
        <taxon>Fungi</taxon>
        <taxon>Dikarya</taxon>
        <taxon>Basidiomycota</taxon>
        <taxon>Agaricomycotina</taxon>
        <taxon>Agaricomycetes</taxon>
        <taxon>Agaricomycetidae</taxon>
        <taxon>Agaricales</taxon>
        <taxon>Marasmiineae</taxon>
        <taxon>Mycenaceae</taxon>
        <taxon>Mycena</taxon>
    </lineage>
</organism>
<dbReference type="AlphaFoldDB" id="A0AAD2HIB5"/>
<name>A0AAD2HIB5_9AGAR</name>
<gene>
    <name evidence="1" type="ORF">MYCIT1_LOCUS24629</name>
</gene>
<sequence>MPFACAIQCLESQQLTAADVYCYWLAVTAQLHDLFVQDKRANKVHKIQNSIKELIRCIANFRFTQLIENKRASNVYLAAFTLDPGSQKCFMTTHPNPLILEPVVINLRNGQPSVTRCSPFISRIGEVLGKLLEIEYGNEYRPGRTIKEAKELMREINPYLAELTLVQALATLKVQIQWYLDGDEPFNCKKERSNMVRDWWMPLLTCKDARVLAFLAMKIFSANPTSMPNERAMSTVTWLNSKFRNWQKVGTKRSKKPVTINWQDICATAHMKQANDSLDEEPNAGPNLDLTSETMDGTVEAEHPDDPLLWLNDGLPDLRTSAVNYFELQDDLNLNWSYISSLLSHTPQKSWRLFVFPCLGTHILSVKPHRSPFQHCEELGTHLHSSSYIAIVKSVAPE</sequence>
<proteinExistence type="predicted"/>
<dbReference type="SUPFAM" id="SSF53098">
    <property type="entry name" value="Ribonuclease H-like"/>
    <property type="match status" value="1"/>
</dbReference>
<accession>A0AAD2HIB5</accession>
<keyword evidence="2" id="KW-1185">Reference proteome</keyword>
<dbReference type="Proteomes" id="UP001295794">
    <property type="component" value="Unassembled WGS sequence"/>
</dbReference>
<evidence type="ECO:0000313" key="2">
    <source>
        <dbReference type="Proteomes" id="UP001295794"/>
    </source>
</evidence>
<reference evidence="1" key="1">
    <citation type="submission" date="2023-11" db="EMBL/GenBank/DDBJ databases">
        <authorList>
            <person name="De Vega J J."/>
            <person name="De Vega J J."/>
        </authorList>
    </citation>
    <scope>NUCLEOTIDE SEQUENCE</scope>
</reference>
<dbReference type="EMBL" id="CAVNYO010000406">
    <property type="protein sequence ID" value="CAK5276411.1"/>
    <property type="molecule type" value="Genomic_DNA"/>
</dbReference>
<comment type="caution">
    <text evidence="1">The sequence shown here is derived from an EMBL/GenBank/DDBJ whole genome shotgun (WGS) entry which is preliminary data.</text>
</comment>